<dbReference type="eggNOG" id="COG1271">
    <property type="taxonomic scope" value="Bacteria"/>
</dbReference>
<feature type="transmembrane region" description="Helical" evidence="13">
    <location>
        <begin position="257"/>
        <end position="275"/>
    </location>
</feature>
<name>H6SSK0_PARPM</name>
<feature type="transmembrane region" description="Helical" evidence="13">
    <location>
        <begin position="508"/>
        <end position="529"/>
    </location>
</feature>
<keyword evidence="14" id="KW-0560">Oxidoreductase</keyword>
<dbReference type="KEGG" id="rpm:RSPPHO_01253"/>
<evidence type="ECO:0000256" key="12">
    <source>
        <dbReference type="ARBA" id="ARBA00023136"/>
    </source>
</evidence>
<evidence type="ECO:0000256" key="4">
    <source>
        <dbReference type="ARBA" id="ARBA00022475"/>
    </source>
</evidence>
<dbReference type="GO" id="GO:0005886">
    <property type="term" value="C:plasma membrane"/>
    <property type="evidence" value="ECO:0007669"/>
    <property type="project" value="UniProtKB-SubCell"/>
</dbReference>
<feature type="transmembrane region" description="Helical" evidence="13">
    <location>
        <begin position="91"/>
        <end position="109"/>
    </location>
</feature>
<evidence type="ECO:0000313" key="15">
    <source>
        <dbReference type="Proteomes" id="UP000033220"/>
    </source>
</evidence>
<keyword evidence="8" id="KW-0479">Metal-binding</keyword>
<keyword evidence="4" id="KW-1003">Cell membrane</keyword>
<keyword evidence="3" id="KW-0813">Transport</keyword>
<evidence type="ECO:0000256" key="2">
    <source>
        <dbReference type="ARBA" id="ARBA00009819"/>
    </source>
</evidence>
<proteinExistence type="inferred from homology"/>
<protein>
    <submittedName>
        <fullName evidence="14">Cytochrome d ubiquinol oxidase subunit 1</fullName>
        <ecNumber evidence="14">1.10.3.-</ecNumber>
    </submittedName>
</protein>
<keyword evidence="10 13" id="KW-1133">Transmembrane helix</keyword>
<dbReference type="GO" id="GO:0009055">
    <property type="term" value="F:electron transfer activity"/>
    <property type="evidence" value="ECO:0007669"/>
    <property type="project" value="InterPro"/>
</dbReference>
<keyword evidence="7 13" id="KW-0812">Transmembrane</keyword>
<dbReference type="GO" id="GO:0016682">
    <property type="term" value="F:oxidoreductase activity, acting on diphenols and related substances as donors, oxygen as acceptor"/>
    <property type="evidence" value="ECO:0007669"/>
    <property type="project" value="TreeGrafter"/>
</dbReference>
<accession>H6SSK0</accession>
<keyword evidence="15" id="KW-1185">Reference proteome</keyword>
<dbReference type="EC" id="1.10.3.-" evidence="14"/>
<dbReference type="GO" id="GO:0019646">
    <property type="term" value="P:aerobic electron transport chain"/>
    <property type="evidence" value="ECO:0007669"/>
    <property type="project" value="InterPro"/>
</dbReference>
<evidence type="ECO:0000256" key="5">
    <source>
        <dbReference type="ARBA" id="ARBA00022519"/>
    </source>
</evidence>
<dbReference type="STRING" id="1150469.RSPPHO_01253"/>
<dbReference type="GO" id="GO:0046872">
    <property type="term" value="F:metal ion binding"/>
    <property type="evidence" value="ECO:0007669"/>
    <property type="project" value="UniProtKB-KW"/>
</dbReference>
<dbReference type="Pfam" id="PF01654">
    <property type="entry name" value="Cyt_bd_oxida_I"/>
    <property type="match status" value="1"/>
</dbReference>
<keyword evidence="9" id="KW-0249">Electron transport</keyword>
<evidence type="ECO:0000256" key="7">
    <source>
        <dbReference type="ARBA" id="ARBA00022692"/>
    </source>
</evidence>
<evidence type="ECO:0000313" key="14">
    <source>
        <dbReference type="EMBL" id="CCG07879.1"/>
    </source>
</evidence>
<dbReference type="HOGENOM" id="CLU_030555_3_3_5"/>
<feature type="transmembrane region" description="Helical" evidence="13">
    <location>
        <begin position="425"/>
        <end position="446"/>
    </location>
</feature>
<keyword evidence="5" id="KW-0997">Cell inner membrane</keyword>
<dbReference type="GO" id="GO:0020037">
    <property type="term" value="F:heme binding"/>
    <property type="evidence" value="ECO:0007669"/>
    <property type="project" value="TreeGrafter"/>
</dbReference>
<dbReference type="PATRIC" id="fig|1150469.3.peg.1413"/>
<comment type="subcellular location">
    <subcellularLocation>
        <location evidence="1">Cell inner membrane</location>
        <topology evidence="1">Multi-pass membrane protein</topology>
    </subcellularLocation>
</comment>
<keyword evidence="11" id="KW-0408">Iron</keyword>
<evidence type="ECO:0000256" key="3">
    <source>
        <dbReference type="ARBA" id="ARBA00022448"/>
    </source>
</evidence>
<evidence type="ECO:0000256" key="1">
    <source>
        <dbReference type="ARBA" id="ARBA00004429"/>
    </source>
</evidence>
<evidence type="ECO:0000256" key="9">
    <source>
        <dbReference type="ARBA" id="ARBA00022982"/>
    </source>
</evidence>
<dbReference type="PANTHER" id="PTHR30365:SF0">
    <property type="entry name" value="CYTOCHROME BD-I UBIQUINOL OXIDASE SUBUNIT 1"/>
    <property type="match status" value="1"/>
</dbReference>
<evidence type="ECO:0000256" key="10">
    <source>
        <dbReference type="ARBA" id="ARBA00022989"/>
    </source>
</evidence>
<evidence type="ECO:0000256" key="13">
    <source>
        <dbReference type="SAM" id="Phobius"/>
    </source>
</evidence>
<evidence type="ECO:0000256" key="11">
    <source>
        <dbReference type="ARBA" id="ARBA00023004"/>
    </source>
</evidence>
<evidence type="ECO:0000256" key="8">
    <source>
        <dbReference type="ARBA" id="ARBA00022723"/>
    </source>
</evidence>
<keyword evidence="12 13" id="KW-0472">Membrane</keyword>
<dbReference type="Proteomes" id="UP000033220">
    <property type="component" value="Chromosome DSM 122"/>
</dbReference>
<dbReference type="EMBL" id="HE663493">
    <property type="protein sequence ID" value="CCG07879.1"/>
    <property type="molecule type" value="Genomic_DNA"/>
</dbReference>
<feature type="transmembrane region" description="Helical" evidence="13">
    <location>
        <begin position="221"/>
        <end position="245"/>
    </location>
</feature>
<reference evidence="14 15" key="1">
    <citation type="submission" date="2012-02" db="EMBL/GenBank/DDBJ databases">
        <title>Shotgun genome sequence of Phaeospirillum photometricum DSM 122.</title>
        <authorList>
            <person name="Duquesne K."/>
            <person name="Sturgis J."/>
        </authorList>
    </citation>
    <scope>NUCLEOTIDE SEQUENCE [LARGE SCALE GENOMIC DNA]</scope>
    <source>
        <strain evidence="15">DSM122</strain>
    </source>
</reference>
<evidence type="ECO:0000256" key="6">
    <source>
        <dbReference type="ARBA" id="ARBA00022617"/>
    </source>
</evidence>
<keyword evidence="6" id="KW-0349">Heme</keyword>
<feature type="transmembrane region" description="Helical" evidence="13">
    <location>
        <begin position="165"/>
        <end position="188"/>
    </location>
</feature>
<feature type="transmembrane region" description="Helical" evidence="13">
    <location>
        <begin position="54"/>
        <end position="79"/>
    </location>
</feature>
<sequence length="561" mass="62566">MTPERSGCADRTGGDPRRGAWVARGMSCEGSKESSMIDETFIALSRWQFAATAMYHFLFVPLTLGLSWMVFMMESVYVMTGKVIYKDMTRFWGKLFGINFALGVTTGLTMEFQFGTNWAYYSHYVGDVFGAPLAIEGLMAFFLESTFIGLFFLGWDKLSKRQHLAVTFLTALGSNFSALWILVANGWMQNPVGSSFSPETMRMEMTSFFEVVLNPVAQVKFVHTVAAGYVTAAMFVMGISAWYMLKRRDLGFAKRSFAVATGFGLASVLSVIVLGDESGYELGDVQRVKLAAIEAEYTTEKPPAPFTIFGLPDDKAMEKDAEIQIPWLLGLIATRSLDTEVTGLRDLMARHEERIRNGMVAYDALEKIRAGDDSPAVRHDFEFHKKDLGYGLLLKRYTTQVSDATEAQIAQAARDTIPPVTPLFFSFRVMVGLGFVMLGLIVLSFWYTIRRTIQDKPWLLKALVWSIPLPWIACEVGWFVAEFGRQPWAIGEVLPTFLATSSLTTGELVFSLAGFLIFYTFLLVIEMYLMVHFARKGPATLATGRYHGEAAGPRPGYAPAE</sequence>
<gene>
    <name evidence="14" type="primary">cydA</name>
    <name evidence="14" type="ORF">RSPPHO_01253</name>
</gene>
<feature type="transmembrane region" description="Helical" evidence="13">
    <location>
        <begin position="458"/>
        <end position="481"/>
    </location>
</feature>
<comment type="similarity">
    <text evidence="2">Belongs to the cytochrome ubiquinol oxidase subunit 1 family.</text>
</comment>
<feature type="transmembrane region" description="Helical" evidence="13">
    <location>
        <begin position="129"/>
        <end position="153"/>
    </location>
</feature>
<dbReference type="AlphaFoldDB" id="H6SSK0"/>
<organism evidence="14 15">
    <name type="scientific">Pararhodospirillum photometricum DSM 122</name>
    <dbReference type="NCBI Taxonomy" id="1150469"/>
    <lineage>
        <taxon>Bacteria</taxon>
        <taxon>Pseudomonadati</taxon>
        <taxon>Pseudomonadota</taxon>
        <taxon>Alphaproteobacteria</taxon>
        <taxon>Rhodospirillales</taxon>
        <taxon>Rhodospirillaceae</taxon>
        <taxon>Pararhodospirillum</taxon>
    </lineage>
</organism>
<dbReference type="GO" id="GO:0070069">
    <property type="term" value="C:cytochrome complex"/>
    <property type="evidence" value="ECO:0007669"/>
    <property type="project" value="InterPro"/>
</dbReference>
<dbReference type="PANTHER" id="PTHR30365">
    <property type="entry name" value="CYTOCHROME D UBIQUINOL OXIDASE"/>
    <property type="match status" value="1"/>
</dbReference>
<dbReference type="InterPro" id="IPR002585">
    <property type="entry name" value="Cyt-d_ubiquinol_oxidase_su_1"/>
</dbReference>